<feature type="region of interest" description="Disordered" evidence="3">
    <location>
        <begin position="132"/>
        <end position="154"/>
    </location>
</feature>
<dbReference type="InterPro" id="IPR007157">
    <property type="entry name" value="PspA_VIPP1"/>
</dbReference>
<name>A0ABY3PI95_9CYAN</name>
<dbReference type="PANTHER" id="PTHR31088">
    <property type="entry name" value="MEMBRANE-ASSOCIATED PROTEIN VIPP1, CHLOROPLASTIC"/>
    <property type="match status" value="1"/>
</dbReference>
<sequence length="177" mass="20612">MGVWEDFSQFLEGRLEEFLEKNPRLKLLVLLENVRQQEAEAEQQLTQFQADMRRIQDEIVAVARDVQKWQDRIAQAKAGGREDLAQAAKERSDALLRRGNELWGQMSVLKEQQQQTAAMLSRIAQKRQELEAHMAAQQGETAARSARSMGFEGSDDLDARFRDWELEQELERLKRRK</sequence>
<feature type="coiled-coil region" evidence="2">
    <location>
        <begin position="31"/>
        <end position="72"/>
    </location>
</feature>
<dbReference type="RefSeq" id="WP_230840385.1">
    <property type="nucleotide sequence ID" value="NZ_CP063845.1"/>
</dbReference>
<gene>
    <name evidence="4" type="ORF">ISF26_16485</name>
</gene>
<comment type="similarity">
    <text evidence="1">Belongs to the PspA/Vipp/IM30 family.</text>
</comment>
<proteinExistence type="inferred from homology"/>
<dbReference type="InterPro" id="IPR030816">
    <property type="entry name" value="CHP04376"/>
</dbReference>
<evidence type="ECO:0000313" key="4">
    <source>
        <dbReference type="EMBL" id="UFP93385.1"/>
    </source>
</evidence>
<dbReference type="EMBL" id="CP063845">
    <property type="protein sequence ID" value="UFP93385.1"/>
    <property type="molecule type" value="Genomic_DNA"/>
</dbReference>
<organism evidence="4 5">
    <name type="scientific">Gloeobacter morelensis MG652769</name>
    <dbReference type="NCBI Taxonomy" id="2781736"/>
    <lineage>
        <taxon>Bacteria</taxon>
        <taxon>Bacillati</taxon>
        <taxon>Cyanobacteriota</taxon>
        <taxon>Cyanophyceae</taxon>
        <taxon>Gloeobacterales</taxon>
        <taxon>Gloeobacteraceae</taxon>
        <taxon>Gloeobacter</taxon>
        <taxon>Gloeobacter morelensis</taxon>
    </lineage>
</organism>
<evidence type="ECO:0000313" key="5">
    <source>
        <dbReference type="Proteomes" id="UP001054846"/>
    </source>
</evidence>
<dbReference type="Proteomes" id="UP001054846">
    <property type="component" value="Chromosome"/>
</dbReference>
<evidence type="ECO:0000256" key="3">
    <source>
        <dbReference type="SAM" id="MobiDB-lite"/>
    </source>
</evidence>
<reference evidence="4 5" key="1">
    <citation type="journal article" date="2021" name="Genome Biol. Evol.">
        <title>Complete Genome Sequencing of a Novel Gloeobacter Species from a Waterfall Cave in Mexico.</title>
        <authorList>
            <person name="Saw J.H."/>
            <person name="Cardona T."/>
            <person name="Montejano G."/>
        </authorList>
    </citation>
    <scope>NUCLEOTIDE SEQUENCE [LARGE SCALE GENOMIC DNA]</scope>
    <source>
        <strain evidence="4">MG652769</strain>
    </source>
</reference>
<keyword evidence="2" id="KW-0175">Coiled coil</keyword>
<accession>A0ABY3PI95</accession>
<dbReference type="PANTHER" id="PTHR31088:SF6">
    <property type="entry name" value="PHAGE SHOCK PROTEIN A"/>
    <property type="match status" value="1"/>
</dbReference>
<keyword evidence="5" id="KW-1185">Reference proteome</keyword>
<protein>
    <submittedName>
        <fullName evidence="4">TIGR04376 family protein</fullName>
    </submittedName>
</protein>
<evidence type="ECO:0000256" key="2">
    <source>
        <dbReference type="SAM" id="Coils"/>
    </source>
</evidence>
<dbReference type="NCBIfam" id="TIGR04376">
    <property type="entry name" value="TIGR04376 family protein"/>
    <property type="match status" value="1"/>
</dbReference>
<evidence type="ECO:0000256" key="1">
    <source>
        <dbReference type="ARBA" id="ARBA00043985"/>
    </source>
</evidence>